<protein>
    <recommendedName>
        <fullName evidence="7">HTH lysR-type domain-containing protein</fullName>
    </recommendedName>
</protein>
<dbReference type="SUPFAM" id="SSF46785">
    <property type="entry name" value="Winged helix' DNA-binding domain"/>
    <property type="match status" value="1"/>
</dbReference>
<dbReference type="PROSITE" id="PS50931">
    <property type="entry name" value="HTH_LYSR"/>
    <property type="match status" value="1"/>
</dbReference>
<feature type="signal peptide" evidence="6">
    <location>
        <begin position="1"/>
        <end position="21"/>
    </location>
</feature>
<evidence type="ECO:0000313" key="9">
    <source>
        <dbReference type="Proteomes" id="UP000215506"/>
    </source>
</evidence>
<comment type="caution">
    <text evidence="8">The sequence shown here is derived from an EMBL/GenBank/DDBJ whole genome shotgun (WGS) entry which is preliminary data.</text>
</comment>
<keyword evidence="5" id="KW-0804">Transcription</keyword>
<evidence type="ECO:0000313" key="8">
    <source>
        <dbReference type="EMBL" id="OXR46752.1"/>
    </source>
</evidence>
<keyword evidence="6" id="KW-0732">Signal</keyword>
<keyword evidence="4" id="KW-0010">Activator</keyword>
<dbReference type="InterPro" id="IPR036390">
    <property type="entry name" value="WH_DNA-bd_sf"/>
</dbReference>
<dbReference type="PANTHER" id="PTHR30346:SF17">
    <property type="entry name" value="LYSR FAMILY TRANSCRIPTIONAL REGULATOR"/>
    <property type="match status" value="1"/>
</dbReference>
<dbReference type="PANTHER" id="PTHR30346">
    <property type="entry name" value="TRANSCRIPTIONAL DUAL REGULATOR HCAR-RELATED"/>
    <property type="match status" value="1"/>
</dbReference>
<accession>A0A231HD66</accession>
<name>A0A231HD66_9NOCA</name>
<dbReference type="RefSeq" id="WP_223273338.1">
    <property type="nucleotide sequence ID" value="NZ_NGAF01000002.1"/>
</dbReference>
<keyword evidence="2" id="KW-0805">Transcription regulation</keyword>
<evidence type="ECO:0000256" key="5">
    <source>
        <dbReference type="ARBA" id="ARBA00023163"/>
    </source>
</evidence>
<dbReference type="GO" id="GO:0003700">
    <property type="term" value="F:DNA-binding transcription factor activity"/>
    <property type="evidence" value="ECO:0007669"/>
    <property type="project" value="InterPro"/>
</dbReference>
<gene>
    <name evidence="8" type="ORF">B7C42_01730</name>
</gene>
<sequence>MVAACKAFVAVSGLGSFTAGAAAAQIPQSVASRRIAALERHFGARLLERTSRTATLTSFGRDMLPSARRLVEAAEALEEHAERARQRPFRLALPAICGPVPLAGLVAECRRARLRLEPEPADPGRRAELTRTHEVRAAILAVPADRGIWRVPLGLADATGPHSTPIYLETLRVLRLPERQRRRSVWIQPEDDVPHIRDRIIRLRDSLGLRPAQVVVARSLVTAVAEVLDGTDLLVCSPAQATELGLHWRPIGELELARGYDIAAGSREDADRVRALGAEPIGRCLGVPDNDLGRNDLRRNDLGHNDFRTTDAYNEES</sequence>
<evidence type="ECO:0000256" key="6">
    <source>
        <dbReference type="SAM" id="SignalP"/>
    </source>
</evidence>
<dbReference type="EMBL" id="NGAF01000002">
    <property type="protein sequence ID" value="OXR46752.1"/>
    <property type="molecule type" value="Genomic_DNA"/>
</dbReference>
<comment type="similarity">
    <text evidence="1">Belongs to the LysR transcriptional regulatory family.</text>
</comment>
<dbReference type="Pfam" id="PF00126">
    <property type="entry name" value="HTH_1"/>
    <property type="match status" value="1"/>
</dbReference>
<feature type="domain" description="HTH lysR-type" evidence="7">
    <location>
        <begin position="1"/>
        <end position="57"/>
    </location>
</feature>
<feature type="chain" id="PRO_5038859749" description="HTH lysR-type domain-containing protein" evidence="6">
    <location>
        <begin position="22"/>
        <end position="317"/>
    </location>
</feature>
<evidence type="ECO:0000256" key="1">
    <source>
        <dbReference type="ARBA" id="ARBA00009437"/>
    </source>
</evidence>
<dbReference type="GO" id="GO:0032993">
    <property type="term" value="C:protein-DNA complex"/>
    <property type="evidence" value="ECO:0007669"/>
    <property type="project" value="TreeGrafter"/>
</dbReference>
<dbReference type="InterPro" id="IPR036388">
    <property type="entry name" value="WH-like_DNA-bd_sf"/>
</dbReference>
<evidence type="ECO:0000259" key="7">
    <source>
        <dbReference type="PROSITE" id="PS50931"/>
    </source>
</evidence>
<keyword evidence="9" id="KW-1185">Reference proteome</keyword>
<dbReference type="InterPro" id="IPR000847">
    <property type="entry name" value="LysR_HTH_N"/>
</dbReference>
<evidence type="ECO:0000256" key="3">
    <source>
        <dbReference type="ARBA" id="ARBA00023125"/>
    </source>
</evidence>
<dbReference type="Proteomes" id="UP000215506">
    <property type="component" value="Unassembled WGS sequence"/>
</dbReference>
<proteinExistence type="inferred from homology"/>
<dbReference type="GO" id="GO:0003677">
    <property type="term" value="F:DNA binding"/>
    <property type="evidence" value="ECO:0007669"/>
    <property type="project" value="UniProtKB-KW"/>
</dbReference>
<dbReference type="AlphaFoldDB" id="A0A231HD66"/>
<evidence type="ECO:0000256" key="4">
    <source>
        <dbReference type="ARBA" id="ARBA00023159"/>
    </source>
</evidence>
<evidence type="ECO:0000256" key="2">
    <source>
        <dbReference type="ARBA" id="ARBA00023015"/>
    </source>
</evidence>
<organism evidence="8 9">
    <name type="scientific">Nocardia cerradoensis</name>
    <dbReference type="NCBI Taxonomy" id="85688"/>
    <lineage>
        <taxon>Bacteria</taxon>
        <taxon>Bacillati</taxon>
        <taxon>Actinomycetota</taxon>
        <taxon>Actinomycetes</taxon>
        <taxon>Mycobacteriales</taxon>
        <taxon>Nocardiaceae</taxon>
        <taxon>Nocardia</taxon>
    </lineage>
</organism>
<reference evidence="8 9" key="1">
    <citation type="submission" date="2017-07" db="EMBL/GenBank/DDBJ databases">
        <title>First draft Genome Sequence of Nocardia cerradoensis isolated from human infection.</title>
        <authorList>
            <person name="Carrasco G."/>
        </authorList>
    </citation>
    <scope>NUCLEOTIDE SEQUENCE [LARGE SCALE GENOMIC DNA]</scope>
    <source>
        <strain evidence="8 9">CNM20130759</strain>
    </source>
</reference>
<keyword evidence="3" id="KW-0238">DNA-binding</keyword>
<dbReference type="Gene3D" id="1.10.10.10">
    <property type="entry name" value="Winged helix-like DNA-binding domain superfamily/Winged helix DNA-binding domain"/>
    <property type="match status" value="1"/>
</dbReference>